<accession>A0A857J5Q2</accession>
<dbReference type="GO" id="GO:0003700">
    <property type="term" value="F:DNA-binding transcription factor activity"/>
    <property type="evidence" value="ECO:0007669"/>
    <property type="project" value="TreeGrafter"/>
</dbReference>
<dbReference type="SUPFAM" id="SSF53822">
    <property type="entry name" value="Periplasmic binding protein-like I"/>
    <property type="match status" value="1"/>
</dbReference>
<evidence type="ECO:0000313" key="6">
    <source>
        <dbReference type="Proteomes" id="UP000464787"/>
    </source>
</evidence>
<dbReference type="InterPro" id="IPR028082">
    <property type="entry name" value="Peripla_BP_I"/>
</dbReference>
<dbReference type="GO" id="GO:0000976">
    <property type="term" value="F:transcription cis-regulatory region binding"/>
    <property type="evidence" value="ECO:0007669"/>
    <property type="project" value="TreeGrafter"/>
</dbReference>
<dbReference type="PANTHER" id="PTHR30146">
    <property type="entry name" value="LACI-RELATED TRANSCRIPTIONAL REPRESSOR"/>
    <property type="match status" value="1"/>
</dbReference>
<reference evidence="5 6" key="1">
    <citation type="submission" date="2020-01" db="EMBL/GenBank/DDBJ databases">
        <title>Genome sequencing of strain KACC 21265.</title>
        <authorList>
            <person name="Heo J."/>
            <person name="Kim S.-J."/>
            <person name="Kim J.-S."/>
            <person name="Hong S.-B."/>
            <person name="Kwon S.-W."/>
        </authorList>
    </citation>
    <scope>NUCLEOTIDE SEQUENCE [LARGE SCALE GENOMIC DNA]</scope>
    <source>
        <strain evidence="5 6">KACC 21265</strain>
    </source>
</reference>
<proteinExistence type="predicted"/>
<gene>
    <name evidence="5" type="ORF">GT347_11495</name>
</gene>
<dbReference type="AlphaFoldDB" id="A0A857J5Q2"/>
<dbReference type="Proteomes" id="UP000464787">
    <property type="component" value="Chromosome"/>
</dbReference>
<evidence type="ECO:0000256" key="3">
    <source>
        <dbReference type="ARBA" id="ARBA00023163"/>
    </source>
</evidence>
<keyword evidence="2" id="KW-0238">DNA-binding</keyword>
<evidence type="ECO:0000313" key="5">
    <source>
        <dbReference type="EMBL" id="QHI98563.1"/>
    </source>
</evidence>
<dbReference type="SUPFAM" id="SSF47413">
    <property type="entry name" value="lambda repressor-like DNA-binding domains"/>
    <property type="match status" value="1"/>
</dbReference>
<dbReference type="RefSeq" id="WP_160552080.1">
    <property type="nucleotide sequence ID" value="NZ_CP047650.1"/>
</dbReference>
<dbReference type="CDD" id="cd01575">
    <property type="entry name" value="PBP1_GntR"/>
    <property type="match status" value="1"/>
</dbReference>
<dbReference type="InterPro" id="IPR010982">
    <property type="entry name" value="Lambda_DNA-bd_dom_sf"/>
</dbReference>
<evidence type="ECO:0000256" key="1">
    <source>
        <dbReference type="ARBA" id="ARBA00023015"/>
    </source>
</evidence>
<keyword evidence="1" id="KW-0805">Transcription regulation</keyword>
<dbReference type="CDD" id="cd01392">
    <property type="entry name" value="HTH_LacI"/>
    <property type="match status" value="1"/>
</dbReference>
<dbReference type="Gene3D" id="3.40.50.2300">
    <property type="match status" value="2"/>
</dbReference>
<dbReference type="EMBL" id="CP047650">
    <property type="protein sequence ID" value="QHI98563.1"/>
    <property type="molecule type" value="Genomic_DNA"/>
</dbReference>
<evidence type="ECO:0000259" key="4">
    <source>
        <dbReference type="PROSITE" id="PS50932"/>
    </source>
</evidence>
<organism evidence="5 6">
    <name type="scientific">Xylophilus rhododendri</name>
    <dbReference type="NCBI Taxonomy" id="2697032"/>
    <lineage>
        <taxon>Bacteria</taxon>
        <taxon>Pseudomonadati</taxon>
        <taxon>Pseudomonadota</taxon>
        <taxon>Betaproteobacteria</taxon>
        <taxon>Burkholderiales</taxon>
        <taxon>Xylophilus</taxon>
    </lineage>
</organism>
<dbReference type="SMART" id="SM00354">
    <property type="entry name" value="HTH_LACI"/>
    <property type="match status" value="1"/>
</dbReference>
<dbReference type="Pfam" id="PF00356">
    <property type="entry name" value="LacI"/>
    <property type="match status" value="1"/>
</dbReference>
<dbReference type="PROSITE" id="PS50932">
    <property type="entry name" value="HTH_LACI_2"/>
    <property type="match status" value="1"/>
</dbReference>
<sequence length="344" mass="36601">MNAGPSLDRAAAERGRPAVTLREVAQLAGVSAMTVSRVLHTPQRVTAPLRARVEQAVRALGYVPNLMANGLRSSRSHLVTALVPTIHGSLFSQMVGALTDAFEARGFQLMVGQIGYARSREDELLRAIIGRRPDGIVLTGILHSPEGRAMLISSGIPVVETWDDTPEPIDMLLALSHERIGRDVCGFLHGRGRRRPALLSGRDDRALRRVQGFCDQARALGLPPPPLQLADSPTTHRHGREGLAALLQADPAIDAVFCSSDMMAAGVLTEARVRGIPVPQRLAVVGFGNLDIAASMQPGLSSVHIDGAAIGSMAAAMIAGCAEGRPPAERTVAVEFRIVEREST</sequence>
<dbReference type="InterPro" id="IPR000843">
    <property type="entry name" value="HTH_LacI"/>
</dbReference>
<name>A0A857J5Q2_9BURK</name>
<dbReference type="Gene3D" id="1.10.260.40">
    <property type="entry name" value="lambda repressor-like DNA-binding domains"/>
    <property type="match status" value="1"/>
</dbReference>
<dbReference type="InterPro" id="IPR046335">
    <property type="entry name" value="LacI/GalR-like_sensor"/>
</dbReference>
<dbReference type="PROSITE" id="PS00356">
    <property type="entry name" value="HTH_LACI_1"/>
    <property type="match status" value="1"/>
</dbReference>
<dbReference type="PANTHER" id="PTHR30146:SF33">
    <property type="entry name" value="TRANSCRIPTIONAL REGULATOR"/>
    <property type="match status" value="1"/>
</dbReference>
<keyword evidence="6" id="KW-1185">Reference proteome</keyword>
<protein>
    <submittedName>
        <fullName evidence="5">Substrate-binding domain-containing protein</fullName>
    </submittedName>
</protein>
<feature type="domain" description="HTH lacI-type" evidence="4">
    <location>
        <begin position="19"/>
        <end position="73"/>
    </location>
</feature>
<dbReference type="Pfam" id="PF13377">
    <property type="entry name" value="Peripla_BP_3"/>
    <property type="match status" value="1"/>
</dbReference>
<dbReference type="KEGG" id="xyk:GT347_11495"/>
<keyword evidence="3" id="KW-0804">Transcription</keyword>
<evidence type="ECO:0000256" key="2">
    <source>
        <dbReference type="ARBA" id="ARBA00023125"/>
    </source>
</evidence>